<keyword evidence="7" id="KW-1185">Reference proteome</keyword>
<keyword evidence="4" id="KW-0804">Transcription</keyword>
<dbReference type="CDD" id="cd08427">
    <property type="entry name" value="PBP2_LTTR_like_2"/>
    <property type="match status" value="1"/>
</dbReference>
<reference evidence="6 7" key="1">
    <citation type="submission" date="2020-06" db="EMBL/GenBank/DDBJ databases">
        <title>Schlegella sp. ID0723 isolated from air conditioner.</title>
        <authorList>
            <person name="Kim D.Y."/>
            <person name="Kim D.-U."/>
        </authorList>
    </citation>
    <scope>NUCLEOTIDE SEQUENCE [LARGE SCALE GENOMIC DNA]</scope>
    <source>
        <strain evidence="6 7">ID0723</strain>
    </source>
</reference>
<comment type="similarity">
    <text evidence="1">Belongs to the LysR transcriptional regulatory family.</text>
</comment>
<dbReference type="Proteomes" id="UP000529637">
    <property type="component" value="Unassembled WGS sequence"/>
</dbReference>
<keyword evidence="2" id="KW-0805">Transcription regulation</keyword>
<dbReference type="InterPro" id="IPR000847">
    <property type="entry name" value="LysR_HTH_N"/>
</dbReference>
<dbReference type="PANTHER" id="PTHR30346:SF28">
    <property type="entry name" value="HTH-TYPE TRANSCRIPTIONAL REGULATOR CYNR"/>
    <property type="match status" value="1"/>
</dbReference>
<protein>
    <submittedName>
        <fullName evidence="6">LysR family transcriptional regulator</fullName>
    </submittedName>
</protein>
<evidence type="ECO:0000256" key="2">
    <source>
        <dbReference type="ARBA" id="ARBA00023015"/>
    </source>
</evidence>
<dbReference type="FunFam" id="1.10.10.10:FF:000001">
    <property type="entry name" value="LysR family transcriptional regulator"/>
    <property type="match status" value="1"/>
</dbReference>
<keyword evidence="3" id="KW-0238">DNA-binding</keyword>
<evidence type="ECO:0000313" key="6">
    <source>
        <dbReference type="EMBL" id="NUZ04666.1"/>
    </source>
</evidence>
<dbReference type="PANTHER" id="PTHR30346">
    <property type="entry name" value="TRANSCRIPTIONAL DUAL REGULATOR HCAR-RELATED"/>
    <property type="match status" value="1"/>
</dbReference>
<dbReference type="Pfam" id="PF03466">
    <property type="entry name" value="LysR_substrate"/>
    <property type="match status" value="1"/>
</dbReference>
<dbReference type="SUPFAM" id="SSF53850">
    <property type="entry name" value="Periplasmic binding protein-like II"/>
    <property type="match status" value="1"/>
</dbReference>
<dbReference type="Gene3D" id="1.10.10.10">
    <property type="entry name" value="Winged helix-like DNA-binding domain superfamily/Winged helix DNA-binding domain"/>
    <property type="match status" value="1"/>
</dbReference>
<organism evidence="6 7">
    <name type="scientific">Piscinibacter koreensis</name>
    <dbReference type="NCBI Taxonomy" id="2742824"/>
    <lineage>
        <taxon>Bacteria</taxon>
        <taxon>Pseudomonadati</taxon>
        <taxon>Pseudomonadota</taxon>
        <taxon>Betaproteobacteria</taxon>
        <taxon>Burkholderiales</taxon>
        <taxon>Sphaerotilaceae</taxon>
        <taxon>Piscinibacter</taxon>
    </lineage>
</organism>
<gene>
    <name evidence="6" type="ORF">HQN59_02720</name>
</gene>
<dbReference type="GO" id="GO:0003677">
    <property type="term" value="F:DNA binding"/>
    <property type="evidence" value="ECO:0007669"/>
    <property type="project" value="UniProtKB-KW"/>
</dbReference>
<dbReference type="InterPro" id="IPR005119">
    <property type="entry name" value="LysR_subst-bd"/>
</dbReference>
<proteinExistence type="inferred from homology"/>
<dbReference type="AlphaFoldDB" id="A0A7Y6NK52"/>
<dbReference type="Gene3D" id="3.40.190.10">
    <property type="entry name" value="Periplasmic binding protein-like II"/>
    <property type="match status" value="2"/>
</dbReference>
<dbReference type="PROSITE" id="PS50931">
    <property type="entry name" value="HTH_LYSR"/>
    <property type="match status" value="1"/>
</dbReference>
<accession>A0A7Y6NK52</accession>
<evidence type="ECO:0000313" key="7">
    <source>
        <dbReference type="Proteomes" id="UP000529637"/>
    </source>
</evidence>
<evidence type="ECO:0000259" key="5">
    <source>
        <dbReference type="PROSITE" id="PS50931"/>
    </source>
</evidence>
<comment type="caution">
    <text evidence="6">The sequence shown here is derived from an EMBL/GenBank/DDBJ whole genome shotgun (WGS) entry which is preliminary data.</text>
</comment>
<sequence>MDTRHLENFVAVVDAGSIAEAARQLDLAPTTLSQQLRALESDLGVPLITRVGRTVKPTVAGSRILGQARSLVRGASELRSAASNDSLPSGPLRLGATPTALAGLLPPLMRAWSLAYPGIRIYVVPGTSSTLLDRVLSGDLDAALLVHPLFDLPKTCAWCSIRDEPLILLAPRRLRVDDPLLAAAREPFIQYDREVVGGRLAADYLKGRGVRPKVQFELDGIEQISVLVSEGFGVAVLPDWPGRPDRRVKRWPLPAPCPSRRVGMVWLRSSPRLPLAQALYSLVRAEMARAPEST</sequence>
<dbReference type="InterPro" id="IPR036390">
    <property type="entry name" value="WH_DNA-bd_sf"/>
</dbReference>
<dbReference type="GO" id="GO:0032993">
    <property type="term" value="C:protein-DNA complex"/>
    <property type="evidence" value="ECO:0007669"/>
    <property type="project" value="TreeGrafter"/>
</dbReference>
<evidence type="ECO:0000256" key="3">
    <source>
        <dbReference type="ARBA" id="ARBA00023125"/>
    </source>
</evidence>
<dbReference type="EMBL" id="JABWMJ010000001">
    <property type="protein sequence ID" value="NUZ04666.1"/>
    <property type="molecule type" value="Genomic_DNA"/>
</dbReference>
<dbReference type="Pfam" id="PF00126">
    <property type="entry name" value="HTH_1"/>
    <property type="match status" value="1"/>
</dbReference>
<dbReference type="GO" id="GO:0003700">
    <property type="term" value="F:DNA-binding transcription factor activity"/>
    <property type="evidence" value="ECO:0007669"/>
    <property type="project" value="InterPro"/>
</dbReference>
<evidence type="ECO:0000256" key="1">
    <source>
        <dbReference type="ARBA" id="ARBA00009437"/>
    </source>
</evidence>
<dbReference type="SUPFAM" id="SSF46785">
    <property type="entry name" value="Winged helix' DNA-binding domain"/>
    <property type="match status" value="1"/>
</dbReference>
<feature type="domain" description="HTH lysR-type" evidence="5">
    <location>
        <begin position="1"/>
        <end position="58"/>
    </location>
</feature>
<dbReference type="InterPro" id="IPR036388">
    <property type="entry name" value="WH-like_DNA-bd_sf"/>
</dbReference>
<name>A0A7Y6NK52_9BURK</name>
<dbReference type="RefSeq" id="WP_176065779.1">
    <property type="nucleotide sequence ID" value="NZ_JABWMJ010000001.1"/>
</dbReference>
<evidence type="ECO:0000256" key="4">
    <source>
        <dbReference type="ARBA" id="ARBA00023163"/>
    </source>
</evidence>